<reference evidence="2" key="1">
    <citation type="submission" date="2023-06" db="EMBL/GenBank/DDBJ databases">
        <title>Black Yeasts Isolated from many extreme environments.</title>
        <authorList>
            <person name="Coleine C."/>
            <person name="Stajich J.E."/>
            <person name="Selbmann L."/>
        </authorList>
    </citation>
    <scope>NUCLEOTIDE SEQUENCE</scope>
    <source>
        <strain evidence="2">CCFEE 5200</strain>
    </source>
</reference>
<protein>
    <submittedName>
        <fullName evidence="2">Uncharacterized protein</fullName>
    </submittedName>
</protein>
<sequence>MSAFANGAPIPDTHHLIPRALAWAGGTTGLDDLCDHLMDAAELSHDRAAVRIAASLLVVNHKRLPALQDAVCEFALALVLDDERDARTHLLNADDLLIGVEQNLDWMRVQYGLLDRRVEALRQRVEDLFDRQDERREAVARGAELDARGEAVVGGDVGGAATVRGSIEMGVRSSRLDGSERGGEVATGSTACHRRSALVNVPVRGRTKRSTIDLTSSSPDEPLITRYPKRAKPDNPTKTATKQTVSPTKTSRKQTDNPTKTVVRQAIPVPATDSVTITSFYAVSTRVTSGGTLTYDSTQDSFYVSASPTTKIWARLGRREISRVYYGTDSKRVYITGAVTPASNGRICIAFKGVAGVQWFLGKVRVMSGDQVALQYLQVKRLDEVFSKQCAEIAEAYAKRQVGAGMAGGDIIMG</sequence>
<evidence type="ECO:0000256" key="1">
    <source>
        <dbReference type="SAM" id="MobiDB-lite"/>
    </source>
</evidence>
<gene>
    <name evidence="2" type="ORF">LTR91_017185</name>
</gene>
<evidence type="ECO:0000313" key="2">
    <source>
        <dbReference type="EMBL" id="KAK0967332.1"/>
    </source>
</evidence>
<keyword evidence="3" id="KW-1185">Reference proteome</keyword>
<feature type="compositionally biased region" description="Polar residues" evidence="1">
    <location>
        <begin position="236"/>
        <end position="249"/>
    </location>
</feature>
<dbReference type="AlphaFoldDB" id="A0AAN6QJR7"/>
<organism evidence="2 3">
    <name type="scientific">Friedmanniomyces endolithicus</name>
    <dbReference type="NCBI Taxonomy" id="329885"/>
    <lineage>
        <taxon>Eukaryota</taxon>
        <taxon>Fungi</taxon>
        <taxon>Dikarya</taxon>
        <taxon>Ascomycota</taxon>
        <taxon>Pezizomycotina</taxon>
        <taxon>Dothideomycetes</taxon>
        <taxon>Dothideomycetidae</taxon>
        <taxon>Mycosphaerellales</taxon>
        <taxon>Teratosphaeriaceae</taxon>
        <taxon>Friedmanniomyces</taxon>
    </lineage>
</organism>
<proteinExistence type="predicted"/>
<comment type="caution">
    <text evidence="2">The sequence shown here is derived from an EMBL/GenBank/DDBJ whole genome shotgun (WGS) entry which is preliminary data.</text>
</comment>
<evidence type="ECO:0000313" key="3">
    <source>
        <dbReference type="Proteomes" id="UP001175353"/>
    </source>
</evidence>
<feature type="region of interest" description="Disordered" evidence="1">
    <location>
        <begin position="208"/>
        <end position="260"/>
    </location>
</feature>
<dbReference type="Proteomes" id="UP001175353">
    <property type="component" value="Unassembled WGS sequence"/>
</dbReference>
<name>A0AAN6QJR7_9PEZI</name>
<accession>A0AAN6QJR7</accession>
<dbReference type="EMBL" id="JAUJLE010000219">
    <property type="protein sequence ID" value="KAK0967332.1"/>
    <property type="molecule type" value="Genomic_DNA"/>
</dbReference>